<dbReference type="Gene3D" id="1.10.357.10">
    <property type="entry name" value="Tetracycline Repressor, domain 2"/>
    <property type="match status" value="1"/>
</dbReference>
<dbReference type="SUPFAM" id="SSF46689">
    <property type="entry name" value="Homeodomain-like"/>
    <property type="match status" value="1"/>
</dbReference>
<evidence type="ECO:0000313" key="5">
    <source>
        <dbReference type="Proteomes" id="UP000217784"/>
    </source>
</evidence>
<accession>A0A2A2H6K6</accession>
<protein>
    <recommendedName>
        <fullName evidence="3">HTH tetR-type domain-containing protein</fullName>
    </recommendedName>
</protein>
<feature type="DNA-binding region" description="H-T-H motif" evidence="2">
    <location>
        <begin position="26"/>
        <end position="45"/>
    </location>
</feature>
<dbReference type="InterPro" id="IPR001647">
    <property type="entry name" value="HTH_TetR"/>
</dbReference>
<dbReference type="RefSeq" id="WP_069584215.1">
    <property type="nucleotide sequence ID" value="NZ_LMVM01000012.1"/>
</dbReference>
<keyword evidence="5" id="KW-1185">Reference proteome</keyword>
<evidence type="ECO:0000256" key="1">
    <source>
        <dbReference type="ARBA" id="ARBA00023125"/>
    </source>
</evidence>
<dbReference type="InterPro" id="IPR050624">
    <property type="entry name" value="HTH-type_Tx_Regulator"/>
</dbReference>
<organism evidence="4 5">
    <name type="scientific">Methanobacterium bryantii</name>
    <dbReference type="NCBI Taxonomy" id="2161"/>
    <lineage>
        <taxon>Archaea</taxon>
        <taxon>Methanobacteriati</taxon>
        <taxon>Methanobacteriota</taxon>
        <taxon>Methanomada group</taxon>
        <taxon>Methanobacteria</taxon>
        <taxon>Methanobacteriales</taxon>
        <taxon>Methanobacteriaceae</taxon>
        <taxon>Methanobacterium</taxon>
    </lineage>
</organism>
<dbReference type="PANTHER" id="PTHR43479">
    <property type="entry name" value="ACREF/ENVCD OPERON REPRESSOR-RELATED"/>
    <property type="match status" value="1"/>
</dbReference>
<dbReference type="GO" id="GO:0003677">
    <property type="term" value="F:DNA binding"/>
    <property type="evidence" value="ECO:0007669"/>
    <property type="project" value="UniProtKB-UniRule"/>
</dbReference>
<feature type="domain" description="HTH tetR-type" evidence="3">
    <location>
        <begin position="3"/>
        <end position="63"/>
    </location>
</feature>
<name>A0A2A2H6K6_METBR</name>
<dbReference type="OrthoDB" id="67344at2157"/>
<proteinExistence type="predicted"/>
<keyword evidence="1 2" id="KW-0238">DNA-binding</keyword>
<dbReference type="AlphaFoldDB" id="A0A2A2H6K6"/>
<dbReference type="Proteomes" id="UP000217784">
    <property type="component" value="Unassembled WGS sequence"/>
</dbReference>
<dbReference type="Pfam" id="PF00440">
    <property type="entry name" value="TetR_N"/>
    <property type="match status" value="1"/>
</dbReference>
<dbReference type="EMBL" id="LMVM01000012">
    <property type="protein sequence ID" value="PAV05052.1"/>
    <property type="molecule type" value="Genomic_DNA"/>
</dbReference>
<dbReference type="PRINTS" id="PR00455">
    <property type="entry name" value="HTHTETR"/>
</dbReference>
<dbReference type="PROSITE" id="PS50977">
    <property type="entry name" value="HTH_TETR_2"/>
    <property type="match status" value="1"/>
</dbReference>
<reference evidence="4 5" key="1">
    <citation type="journal article" date="2017" name="BMC Genomics">
        <title>Genomic analysis of methanogenic archaea reveals a shift towards energy conservation.</title>
        <authorList>
            <person name="Gilmore S.P."/>
            <person name="Henske J.K."/>
            <person name="Sexton J.A."/>
            <person name="Solomon K.V."/>
            <person name="Seppala S."/>
            <person name="Yoo J.I."/>
            <person name="Huyett L.M."/>
            <person name="Pressman A."/>
            <person name="Cogan J.Z."/>
            <person name="Kivenson V."/>
            <person name="Peng X."/>
            <person name="Tan Y."/>
            <person name="Valentine D.L."/>
            <person name="O'Malley M.A."/>
        </authorList>
    </citation>
    <scope>NUCLEOTIDE SEQUENCE [LARGE SCALE GENOMIC DNA]</scope>
    <source>
        <strain evidence="4 5">M.o.H.</strain>
    </source>
</reference>
<evidence type="ECO:0000313" key="4">
    <source>
        <dbReference type="EMBL" id="PAV05052.1"/>
    </source>
</evidence>
<sequence>MTDETKQKILEAALKLFSKKGYAGATTRIIAAEAGFTEMTLYTKFKTKQNLFNQVMIYGMEKLNKDASSLIFIDNEFEDPNDFLETCVKNLDKFFWNNFEFFKLGFNQDRKVTGPIWKESTENFSKYIEKHIPNQKIDYMAFSLSIFSFVYMSNLGRYQGGHNPLRDELLERFIYNLTLCIE</sequence>
<comment type="caution">
    <text evidence="4">The sequence shown here is derived from an EMBL/GenBank/DDBJ whole genome shotgun (WGS) entry which is preliminary data.</text>
</comment>
<dbReference type="InterPro" id="IPR009057">
    <property type="entry name" value="Homeodomain-like_sf"/>
</dbReference>
<gene>
    <name evidence="4" type="ORF">ASJ80_12190</name>
</gene>
<evidence type="ECO:0000259" key="3">
    <source>
        <dbReference type="PROSITE" id="PS50977"/>
    </source>
</evidence>
<evidence type="ECO:0000256" key="2">
    <source>
        <dbReference type="PROSITE-ProRule" id="PRU00335"/>
    </source>
</evidence>
<dbReference type="PANTHER" id="PTHR43479:SF11">
    <property type="entry name" value="ACREF_ENVCD OPERON REPRESSOR-RELATED"/>
    <property type="match status" value="1"/>
</dbReference>